<feature type="domain" description="Pterin-binding" evidence="9">
    <location>
        <begin position="102"/>
        <end position="361"/>
    </location>
</feature>
<dbReference type="AlphaFoldDB" id="A0A074MBS8"/>
<evidence type="ECO:0000256" key="8">
    <source>
        <dbReference type="ARBA" id="ARBA00022909"/>
    </source>
</evidence>
<dbReference type="InterPro" id="IPR006390">
    <property type="entry name" value="DHP_synth_dom"/>
</dbReference>
<gene>
    <name evidence="10" type="ORF">EH31_07685</name>
</gene>
<keyword evidence="6" id="KW-0479">Metal-binding</keyword>
<dbReference type="Gene3D" id="3.20.20.20">
    <property type="entry name" value="Dihydropteroate synthase-like"/>
    <property type="match status" value="1"/>
</dbReference>
<name>A0A074MBS8_ERYLO</name>
<protein>
    <recommendedName>
        <fullName evidence="4">dihydropteroate synthase</fullName>
        <ecNumber evidence="4">2.5.1.15</ecNumber>
    </recommendedName>
</protein>
<dbReference type="eggNOG" id="COG0294">
    <property type="taxonomic scope" value="Bacteria"/>
</dbReference>
<keyword evidence="5" id="KW-0808">Transferase</keyword>
<dbReference type="SUPFAM" id="SSF51717">
    <property type="entry name" value="Dihydropteroate synthetase-like"/>
    <property type="match status" value="1"/>
</dbReference>
<proteinExistence type="predicted"/>
<comment type="cofactor">
    <cofactor evidence="2">
        <name>Mg(2+)</name>
        <dbReference type="ChEBI" id="CHEBI:18420"/>
    </cofactor>
</comment>
<evidence type="ECO:0000313" key="10">
    <source>
        <dbReference type="EMBL" id="KEO90909.1"/>
    </source>
</evidence>
<organism evidence="10 11">
    <name type="scientific">Erythrobacter longus</name>
    <dbReference type="NCBI Taxonomy" id="1044"/>
    <lineage>
        <taxon>Bacteria</taxon>
        <taxon>Pseudomonadati</taxon>
        <taxon>Pseudomonadota</taxon>
        <taxon>Alphaproteobacteria</taxon>
        <taxon>Sphingomonadales</taxon>
        <taxon>Erythrobacteraceae</taxon>
        <taxon>Erythrobacter/Porphyrobacter group</taxon>
        <taxon>Erythrobacter</taxon>
    </lineage>
</organism>
<comment type="caution">
    <text evidence="10">The sequence shown here is derived from an EMBL/GenBank/DDBJ whole genome shotgun (WGS) entry which is preliminary data.</text>
</comment>
<dbReference type="GO" id="GO:0046872">
    <property type="term" value="F:metal ion binding"/>
    <property type="evidence" value="ECO:0007669"/>
    <property type="project" value="UniProtKB-KW"/>
</dbReference>
<evidence type="ECO:0000313" key="11">
    <source>
        <dbReference type="Proteomes" id="UP000027647"/>
    </source>
</evidence>
<sequence length="379" mass="39981">MTSSIYLRPVGLALGPQTESTGNGPGAIRLGGTMVYASRFALIVRDEGKVIHRRIFGVSDAGEALAEPGGTLTREAEQQWANLQKTHAPLTLGERTIRLDQPQVMGVLNVTPDSFSDGGEWLEKPDAGRAHTAAMVEAGAAIIDIGGESTRPGSTPTFEGDEIERVVPAIEYCASMGAAISVDTRRAGVLEAALAKGAHMANDVSALRYDPRMLDLVASAKCPVVLMHAPGTGEDLHSMEALRGGAYGDVVSDVFDTLYHQRAKAIANGIDEDRIMIDPGIGFGKSLSDNLALINALPLFHALGSPLLVGLSRKRMIGALSNEEPAHERLGGSIALATAAMNAGAHMLRVHDVAETVQARNVWRGLRDAALTDFSGLPL</sequence>
<evidence type="ECO:0000256" key="7">
    <source>
        <dbReference type="ARBA" id="ARBA00022842"/>
    </source>
</evidence>
<dbReference type="InterPro" id="IPR045031">
    <property type="entry name" value="DHP_synth-like"/>
</dbReference>
<evidence type="ECO:0000256" key="4">
    <source>
        <dbReference type="ARBA" id="ARBA00012458"/>
    </source>
</evidence>
<dbReference type="GO" id="GO:0005829">
    <property type="term" value="C:cytosol"/>
    <property type="evidence" value="ECO:0007669"/>
    <property type="project" value="TreeGrafter"/>
</dbReference>
<dbReference type="PANTHER" id="PTHR20941:SF1">
    <property type="entry name" value="FOLIC ACID SYNTHESIS PROTEIN FOL1"/>
    <property type="match status" value="1"/>
</dbReference>
<comment type="pathway">
    <text evidence="3">Cofactor biosynthesis; tetrahydrofolate biosynthesis; 7,8-dihydrofolate from 2-amino-4-hydroxy-6-hydroxymethyl-7,8-dihydropteridine diphosphate and 4-aminobenzoate: step 1/2.</text>
</comment>
<dbReference type="EC" id="2.5.1.15" evidence="4"/>
<dbReference type="Proteomes" id="UP000027647">
    <property type="component" value="Unassembled WGS sequence"/>
</dbReference>
<keyword evidence="7" id="KW-0460">Magnesium</keyword>
<dbReference type="STRING" id="1044.EH31_07685"/>
<evidence type="ECO:0000256" key="3">
    <source>
        <dbReference type="ARBA" id="ARBA00004763"/>
    </source>
</evidence>
<dbReference type="RefSeq" id="WP_034959361.1">
    <property type="nucleotide sequence ID" value="NZ_JMIW01000002.1"/>
</dbReference>
<dbReference type="PROSITE" id="PS00793">
    <property type="entry name" value="DHPS_2"/>
    <property type="match status" value="1"/>
</dbReference>
<dbReference type="CDD" id="cd00739">
    <property type="entry name" value="DHPS"/>
    <property type="match status" value="1"/>
</dbReference>
<dbReference type="Pfam" id="PF00809">
    <property type="entry name" value="Pterin_bind"/>
    <property type="match status" value="1"/>
</dbReference>
<keyword evidence="8" id="KW-0289">Folate biosynthesis</keyword>
<evidence type="ECO:0000256" key="5">
    <source>
        <dbReference type="ARBA" id="ARBA00022679"/>
    </source>
</evidence>
<dbReference type="PROSITE" id="PS50972">
    <property type="entry name" value="PTERIN_BINDING"/>
    <property type="match status" value="1"/>
</dbReference>
<accession>A0A074MBS8</accession>
<evidence type="ECO:0000256" key="1">
    <source>
        <dbReference type="ARBA" id="ARBA00000012"/>
    </source>
</evidence>
<dbReference type="GO" id="GO:0004156">
    <property type="term" value="F:dihydropteroate synthase activity"/>
    <property type="evidence" value="ECO:0007669"/>
    <property type="project" value="UniProtKB-EC"/>
</dbReference>
<dbReference type="PROSITE" id="PS00792">
    <property type="entry name" value="DHPS_1"/>
    <property type="match status" value="1"/>
</dbReference>
<comment type="catalytic activity">
    <reaction evidence="1">
        <text>(7,8-dihydropterin-6-yl)methyl diphosphate + 4-aminobenzoate = 7,8-dihydropteroate + diphosphate</text>
        <dbReference type="Rhea" id="RHEA:19949"/>
        <dbReference type="ChEBI" id="CHEBI:17836"/>
        <dbReference type="ChEBI" id="CHEBI:17839"/>
        <dbReference type="ChEBI" id="CHEBI:33019"/>
        <dbReference type="ChEBI" id="CHEBI:72950"/>
        <dbReference type="EC" id="2.5.1.15"/>
    </reaction>
</comment>
<evidence type="ECO:0000256" key="6">
    <source>
        <dbReference type="ARBA" id="ARBA00022723"/>
    </source>
</evidence>
<dbReference type="PANTHER" id="PTHR20941">
    <property type="entry name" value="FOLATE SYNTHESIS PROTEINS"/>
    <property type="match status" value="1"/>
</dbReference>
<dbReference type="OrthoDB" id="9811744at2"/>
<dbReference type="InterPro" id="IPR000489">
    <property type="entry name" value="Pterin-binding_dom"/>
</dbReference>
<dbReference type="GO" id="GO:0046654">
    <property type="term" value="P:tetrahydrofolate biosynthetic process"/>
    <property type="evidence" value="ECO:0007669"/>
    <property type="project" value="TreeGrafter"/>
</dbReference>
<dbReference type="InterPro" id="IPR011005">
    <property type="entry name" value="Dihydropteroate_synth-like_sf"/>
</dbReference>
<dbReference type="NCBIfam" id="TIGR01496">
    <property type="entry name" value="DHPS"/>
    <property type="match status" value="1"/>
</dbReference>
<keyword evidence="11" id="KW-1185">Reference proteome</keyword>
<dbReference type="GO" id="GO:0046656">
    <property type="term" value="P:folic acid biosynthetic process"/>
    <property type="evidence" value="ECO:0007669"/>
    <property type="project" value="UniProtKB-KW"/>
</dbReference>
<evidence type="ECO:0000256" key="2">
    <source>
        <dbReference type="ARBA" id="ARBA00001946"/>
    </source>
</evidence>
<reference evidence="10 11" key="1">
    <citation type="submission" date="2014-04" db="EMBL/GenBank/DDBJ databases">
        <title>A comprehensive comparison of genomes of Erythrobacter spp. strains.</title>
        <authorList>
            <person name="Zheng Q."/>
        </authorList>
    </citation>
    <scope>NUCLEOTIDE SEQUENCE [LARGE SCALE GENOMIC DNA]</scope>
    <source>
        <strain evidence="10 11">DSM 6997</strain>
    </source>
</reference>
<evidence type="ECO:0000259" key="9">
    <source>
        <dbReference type="PROSITE" id="PS50972"/>
    </source>
</evidence>
<dbReference type="EMBL" id="JMIW01000002">
    <property type="protein sequence ID" value="KEO90909.1"/>
    <property type="molecule type" value="Genomic_DNA"/>
</dbReference>